<name>A0ABW9M3A8_9MYCO</name>
<evidence type="ECO:0000313" key="1">
    <source>
        <dbReference type="EMBL" id="MFN6554783.1"/>
    </source>
</evidence>
<comment type="caution">
    <text evidence="1">The sequence shown here is derived from an EMBL/GenBank/DDBJ whole genome shotgun (WGS) entry which is preliminary data.</text>
</comment>
<proteinExistence type="predicted"/>
<dbReference type="EMBL" id="JBKBDE010000014">
    <property type="protein sequence ID" value="MFN6554783.1"/>
    <property type="molecule type" value="Genomic_DNA"/>
</dbReference>
<accession>A0ABW9M3A8</accession>
<gene>
    <name evidence="1" type="ORF">ACK4CP_30635</name>
</gene>
<sequence>MTVAGSDETEVPATKVVATAVSAKRTLMAEVDQNGFVVGIRVLSDAVRQWDSWTLGENAVAVAAVARDRYLANQPHNEATYPTHQSVAADERRLKF</sequence>
<organism evidence="1 2">
    <name type="scientific">Mycolicibacterium septicum</name>
    <dbReference type="NCBI Taxonomy" id="98668"/>
    <lineage>
        <taxon>Bacteria</taxon>
        <taxon>Bacillati</taxon>
        <taxon>Actinomycetota</taxon>
        <taxon>Actinomycetes</taxon>
        <taxon>Mycobacteriales</taxon>
        <taxon>Mycobacteriaceae</taxon>
        <taxon>Mycolicibacterium</taxon>
    </lineage>
</organism>
<keyword evidence="2" id="KW-1185">Reference proteome</keyword>
<dbReference type="RefSeq" id="WP_409552833.1">
    <property type="nucleotide sequence ID" value="NZ_JBKBDE010000014.1"/>
</dbReference>
<protein>
    <submittedName>
        <fullName evidence="1">Uncharacterized protein</fullName>
    </submittedName>
</protein>
<reference evidence="1 2" key="1">
    <citation type="submission" date="2024-12" db="EMBL/GenBank/DDBJ databases">
        <title>The coexistence of Mycolicibacterium septicum and Mycolicibacterium nivoides in clinical samples.</title>
        <authorList>
            <person name="Wang C."/>
            <person name="Feng Y."/>
            <person name="Zong Z."/>
        </authorList>
    </citation>
    <scope>NUCLEOTIDE SEQUENCE [LARGE SCALE GENOMIC DNA]</scope>
    <source>
        <strain evidence="1 2">120310</strain>
    </source>
</reference>
<evidence type="ECO:0000313" key="2">
    <source>
        <dbReference type="Proteomes" id="UP001635817"/>
    </source>
</evidence>
<dbReference type="Proteomes" id="UP001635817">
    <property type="component" value="Unassembled WGS sequence"/>
</dbReference>